<dbReference type="Proteomes" id="UP001146120">
    <property type="component" value="Unassembled WGS sequence"/>
</dbReference>
<evidence type="ECO:0000259" key="5">
    <source>
        <dbReference type="Pfam" id="PF03781"/>
    </source>
</evidence>
<dbReference type="Pfam" id="PF12867">
    <property type="entry name" value="DinB_2"/>
    <property type="match status" value="1"/>
</dbReference>
<name>A0AAV2Z921_9STRA</name>
<keyword evidence="2" id="KW-0408">Iron</keyword>
<dbReference type="InterPro" id="IPR005532">
    <property type="entry name" value="SUMF_dom"/>
</dbReference>
<dbReference type="InterPro" id="IPR024775">
    <property type="entry name" value="DinB-like"/>
</dbReference>
<dbReference type="PANTHER" id="PTHR23150:SF26">
    <property type="entry name" value="GENERIC METHYLTRANSFERASE"/>
    <property type="match status" value="1"/>
</dbReference>
<keyword evidence="8" id="KW-1185">Reference proteome</keyword>
<dbReference type="NCBIfam" id="TIGR04344">
    <property type="entry name" value="ovoA_Nterm"/>
    <property type="match status" value="1"/>
</dbReference>
<dbReference type="EMBL" id="DAKRPA010000039">
    <property type="protein sequence ID" value="DBA01917.1"/>
    <property type="molecule type" value="Genomic_DNA"/>
</dbReference>
<dbReference type="Gene3D" id="3.90.1580.10">
    <property type="entry name" value="paralog of FGE (formylglycine-generating enzyme)"/>
    <property type="match status" value="1"/>
</dbReference>
<feature type="compositionally biased region" description="Low complexity" evidence="4">
    <location>
        <begin position="93"/>
        <end position="103"/>
    </location>
</feature>
<evidence type="ECO:0000256" key="1">
    <source>
        <dbReference type="ARBA" id="ARBA00023002"/>
    </source>
</evidence>
<evidence type="ECO:0000256" key="2">
    <source>
        <dbReference type="ARBA" id="ARBA00023004"/>
    </source>
</evidence>
<dbReference type="InterPro" id="IPR016187">
    <property type="entry name" value="CTDL_fold"/>
</dbReference>
<feature type="region of interest" description="Disordered" evidence="4">
    <location>
        <begin position="75"/>
        <end position="103"/>
    </location>
</feature>
<comment type="caution">
    <text evidence="7">The sequence shown here is derived from an EMBL/GenBank/DDBJ whole genome shotgun (WGS) entry which is preliminary data.</text>
</comment>
<organism evidence="7 8">
    <name type="scientific">Lagenidium giganteum</name>
    <dbReference type="NCBI Taxonomy" id="4803"/>
    <lineage>
        <taxon>Eukaryota</taxon>
        <taxon>Sar</taxon>
        <taxon>Stramenopiles</taxon>
        <taxon>Oomycota</taxon>
        <taxon>Peronosporomycetes</taxon>
        <taxon>Pythiales</taxon>
        <taxon>Pythiaceae</taxon>
    </lineage>
</organism>
<dbReference type="SUPFAM" id="SSF56436">
    <property type="entry name" value="C-type lectin-like"/>
    <property type="match status" value="1"/>
</dbReference>
<reference evidence="7" key="2">
    <citation type="journal article" date="2023" name="Microbiol Resour">
        <title>Decontamination and Annotation of the Draft Genome Sequence of the Oomycete Lagenidium giganteum ARSEF 373.</title>
        <authorList>
            <person name="Morgan W.R."/>
            <person name="Tartar A."/>
        </authorList>
    </citation>
    <scope>NUCLEOTIDE SEQUENCE</scope>
    <source>
        <strain evidence="7">ARSEF 373</strain>
    </source>
</reference>
<accession>A0AAV2Z921</accession>
<feature type="domain" description="Sulfatase-modifying factor enzyme-like" evidence="5">
    <location>
        <begin position="359"/>
        <end position="633"/>
    </location>
</feature>
<dbReference type="PANTHER" id="PTHR23150">
    <property type="entry name" value="SULFATASE MODIFYING FACTOR 1, 2"/>
    <property type="match status" value="1"/>
</dbReference>
<keyword evidence="1" id="KW-0560">Oxidoreductase</keyword>
<dbReference type="InterPro" id="IPR027577">
    <property type="entry name" value="OvoA_Nterm"/>
</dbReference>
<evidence type="ECO:0000313" key="8">
    <source>
        <dbReference type="Proteomes" id="UP001146120"/>
    </source>
</evidence>
<protein>
    <recommendedName>
        <fullName evidence="9">Sulfatase-modifying factor enzyme domain-containing protein</fullName>
    </recommendedName>
</protein>
<dbReference type="Pfam" id="PF03781">
    <property type="entry name" value="FGE-sulfatase"/>
    <property type="match status" value="1"/>
</dbReference>
<dbReference type="InterPro" id="IPR042095">
    <property type="entry name" value="SUMF_sf"/>
</dbReference>
<evidence type="ECO:0000256" key="4">
    <source>
        <dbReference type="SAM" id="MobiDB-lite"/>
    </source>
</evidence>
<feature type="compositionally biased region" description="Polar residues" evidence="4">
    <location>
        <begin position="79"/>
        <end position="92"/>
    </location>
</feature>
<reference evidence="7" key="1">
    <citation type="submission" date="2022-11" db="EMBL/GenBank/DDBJ databases">
        <authorList>
            <person name="Morgan W.R."/>
            <person name="Tartar A."/>
        </authorList>
    </citation>
    <scope>NUCLEOTIDE SEQUENCE</scope>
    <source>
        <strain evidence="7">ARSEF 373</strain>
    </source>
</reference>
<feature type="domain" description="DinB-like" evidence="6">
    <location>
        <begin position="175"/>
        <end position="315"/>
    </location>
</feature>
<sequence length="788" mass="88649">MLPITQYPRRFPTASKRILGLTTAETRSFTTKSIATRLLDVTKQQAPRTGKVETALTQQPTGSSIHHLQLSSSLRARSVHTSTSTAQSMTKQPKSPSAAAKHASLTQSFGTAAALEEVDSDSHLYGERSDDWYTTARHPVHDPNFPGKCSTTGTISSIAMPNLNTCTRQDLLDYLDNTWGITDAIFATLQGDEAFITPPPHQLRHPLIFYYGHATVFYINKLVVAGLLDAPLNPYFEHIFEVGVDEMRWDDMNKNEMEWPDVSEVTEYRRQVYQIVRNIIETHLGLADGHAPIDQSSALWALPMAFEHDRIHIETTSMLMQEHPERFFIKSKLLPDYHASAYRANPAKKPVAGVDYPVNEFLPVSGGPAKIGKPRDFPTFGWDNEYGQRTVDVPECEASKFLISNGEFYEFVTSGGYLEPEFWSQQGWEWRCFRNTKWPSFWVPNGPSGSHQYKLRAIFNTIPMQWDWPAQVNYHEAKAFCKWKNAKDGNADSVAYHLTTEPLHQLLRDDADRSANTTSDAVMEIKNRMADDTGKNLNLSYLSACPVDAMKPTASGFHDVFGNSWEWCEDMFNALPGFHVHHMYEDFSTPCFDGEHQIILGGSFISSGDNGASKYARYHFRPHFFQHAGFRLVAQPIDRETKSIKLATTCVNAPGPYAKPAPFRDSEVVSLDSSSPTTANFGNYQKLFQDFYRQTEHNLELFIQSVSATDGGATMLVRNGVESVRTIEEQLKSGDVVVVVHDAQVNAEDELPGNGLVFKQATALPVFKWEGDNECRVGLRTVSVWRMQ</sequence>
<proteinExistence type="predicted"/>
<evidence type="ECO:0000259" key="6">
    <source>
        <dbReference type="Pfam" id="PF12867"/>
    </source>
</evidence>
<dbReference type="InterPro" id="IPR051043">
    <property type="entry name" value="Sulfatase_Mod_Factor_Kinase"/>
</dbReference>
<evidence type="ECO:0000256" key="3">
    <source>
        <dbReference type="ARBA" id="ARBA00037882"/>
    </source>
</evidence>
<gene>
    <name evidence="7" type="ORF">N0F65_005106</name>
</gene>
<comment type="pathway">
    <text evidence="3">Amino-acid biosynthesis; ergothioneine biosynthesis.</text>
</comment>
<evidence type="ECO:0000313" key="7">
    <source>
        <dbReference type="EMBL" id="DBA01917.1"/>
    </source>
</evidence>
<dbReference type="GO" id="GO:0120147">
    <property type="term" value="F:formylglycine-generating oxidase activity"/>
    <property type="evidence" value="ECO:0007669"/>
    <property type="project" value="TreeGrafter"/>
</dbReference>
<evidence type="ECO:0008006" key="9">
    <source>
        <dbReference type="Google" id="ProtNLM"/>
    </source>
</evidence>
<dbReference type="AlphaFoldDB" id="A0AAV2Z921"/>